<dbReference type="PANTHER" id="PTHR23235:SF120">
    <property type="entry name" value="KRUPPEL-LIKE FACTOR 15"/>
    <property type="match status" value="1"/>
</dbReference>
<dbReference type="FunFam" id="3.30.160.60:FF:000007">
    <property type="entry name" value="Basic krueppel-like factor 3"/>
    <property type="match status" value="1"/>
</dbReference>
<keyword evidence="8" id="KW-1185">Reference proteome</keyword>
<protein>
    <recommendedName>
        <fullName evidence="6">C2H2-type domain-containing protein</fullName>
    </recommendedName>
</protein>
<organism evidence="7 8">
    <name type="scientific">Jaapia argillacea MUCL 33604</name>
    <dbReference type="NCBI Taxonomy" id="933084"/>
    <lineage>
        <taxon>Eukaryota</taxon>
        <taxon>Fungi</taxon>
        <taxon>Dikarya</taxon>
        <taxon>Basidiomycota</taxon>
        <taxon>Agaricomycotina</taxon>
        <taxon>Agaricomycetes</taxon>
        <taxon>Agaricomycetidae</taxon>
        <taxon>Jaapiales</taxon>
        <taxon>Jaapiaceae</taxon>
        <taxon>Jaapia</taxon>
    </lineage>
</organism>
<feature type="domain" description="C2H2-type" evidence="6">
    <location>
        <begin position="50"/>
        <end position="79"/>
    </location>
</feature>
<feature type="region of interest" description="Disordered" evidence="5">
    <location>
        <begin position="1"/>
        <end position="43"/>
    </location>
</feature>
<dbReference type="EMBL" id="KL197735">
    <property type="protein sequence ID" value="KDQ53157.1"/>
    <property type="molecule type" value="Genomic_DNA"/>
</dbReference>
<name>A0A067PPD4_9AGAM</name>
<sequence>MNLVGGQGLPLLPAGGQGQQGQQGPVQKQNVTTHATKDASERRRKTDAAFVCPVAGCGSTFTRSFNLKGHLRSHTDDRPFKCKWPGCSKSFARQHDCKRHEQLHLGVREFKCGGCGKEFARMDALNRHLRSEGGAECQKAHQEFQEEKHRAKLANNMNTPDPSSHLGGEIDATMPFPKSEPGEGNWPNGTNGIIM</sequence>
<dbReference type="InParanoid" id="A0A067PPD4"/>
<dbReference type="Gene3D" id="3.30.160.60">
    <property type="entry name" value="Classic Zinc Finger"/>
    <property type="match status" value="3"/>
</dbReference>
<evidence type="ECO:0000256" key="4">
    <source>
        <dbReference type="PROSITE-ProRule" id="PRU00042"/>
    </source>
</evidence>
<evidence type="ECO:0000313" key="8">
    <source>
        <dbReference type="Proteomes" id="UP000027265"/>
    </source>
</evidence>
<evidence type="ECO:0000259" key="6">
    <source>
        <dbReference type="PROSITE" id="PS50157"/>
    </source>
</evidence>
<dbReference type="AlphaFoldDB" id="A0A067PPD4"/>
<evidence type="ECO:0000256" key="1">
    <source>
        <dbReference type="ARBA" id="ARBA00022723"/>
    </source>
</evidence>
<evidence type="ECO:0000256" key="5">
    <source>
        <dbReference type="SAM" id="MobiDB-lite"/>
    </source>
</evidence>
<evidence type="ECO:0000256" key="2">
    <source>
        <dbReference type="ARBA" id="ARBA00022771"/>
    </source>
</evidence>
<reference evidence="8" key="1">
    <citation type="journal article" date="2014" name="Proc. Natl. Acad. Sci. U.S.A.">
        <title>Extensive sampling of basidiomycete genomes demonstrates inadequacy of the white-rot/brown-rot paradigm for wood decay fungi.</title>
        <authorList>
            <person name="Riley R."/>
            <person name="Salamov A.A."/>
            <person name="Brown D.W."/>
            <person name="Nagy L.G."/>
            <person name="Floudas D."/>
            <person name="Held B.W."/>
            <person name="Levasseur A."/>
            <person name="Lombard V."/>
            <person name="Morin E."/>
            <person name="Otillar R."/>
            <person name="Lindquist E.A."/>
            <person name="Sun H."/>
            <person name="LaButti K.M."/>
            <person name="Schmutz J."/>
            <person name="Jabbour D."/>
            <person name="Luo H."/>
            <person name="Baker S.E."/>
            <person name="Pisabarro A.G."/>
            <person name="Walton J.D."/>
            <person name="Blanchette R.A."/>
            <person name="Henrissat B."/>
            <person name="Martin F."/>
            <person name="Cullen D."/>
            <person name="Hibbett D.S."/>
            <person name="Grigoriev I.V."/>
        </authorList>
    </citation>
    <scope>NUCLEOTIDE SEQUENCE [LARGE SCALE GENOMIC DNA]</scope>
    <source>
        <strain evidence="8">MUCL 33604</strain>
    </source>
</reference>
<dbReference type="PROSITE" id="PS00028">
    <property type="entry name" value="ZINC_FINGER_C2H2_1"/>
    <property type="match status" value="2"/>
</dbReference>
<dbReference type="SUPFAM" id="SSF57667">
    <property type="entry name" value="beta-beta-alpha zinc fingers"/>
    <property type="match status" value="1"/>
</dbReference>
<gene>
    <name evidence="7" type="ORF">JAAARDRAFT_699402</name>
</gene>
<dbReference type="HOGENOM" id="CLU_1635941_0_0_1"/>
<keyword evidence="2 4" id="KW-0863">Zinc-finger</keyword>
<dbReference type="PANTHER" id="PTHR23235">
    <property type="entry name" value="KRUEPPEL-LIKE TRANSCRIPTION FACTOR"/>
    <property type="match status" value="1"/>
</dbReference>
<dbReference type="SMART" id="SM00355">
    <property type="entry name" value="ZnF_C2H2"/>
    <property type="match status" value="3"/>
</dbReference>
<keyword evidence="1" id="KW-0479">Metal-binding</keyword>
<feature type="region of interest" description="Disordered" evidence="5">
    <location>
        <begin position="174"/>
        <end position="195"/>
    </location>
</feature>
<proteinExistence type="predicted"/>
<accession>A0A067PPD4</accession>
<dbReference type="STRING" id="933084.A0A067PPD4"/>
<dbReference type="PROSITE" id="PS50157">
    <property type="entry name" value="ZINC_FINGER_C2H2_2"/>
    <property type="match status" value="3"/>
</dbReference>
<feature type="domain" description="C2H2-type" evidence="6">
    <location>
        <begin position="80"/>
        <end position="109"/>
    </location>
</feature>
<dbReference type="GO" id="GO:0000981">
    <property type="term" value="F:DNA-binding transcription factor activity, RNA polymerase II-specific"/>
    <property type="evidence" value="ECO:0007669"/>
    <property type="project" value="TreeGrafter"/>
</dbReference>
<dbReference type="GO" id="GO:0000978">
    <property type="term" value="F:RNA polymerase II cis-regulatory region sequence-specific DNA binding"/>
    <property type="evidence" value="ECO:0007669"/>
    <property type="project" value="TreeGrafter"/>
</dbReference>
<feature type="domain" description="C2H2-type" evidence="6">
    <location>
        <begin position="110"/>
        <end position="137"/>
    </location>
</feature>
<evidence type="ECO:0000256" key="3">
    <source>
        <dbReference type="ARBA" id="ARBA00022833"/>
    </source>
</evidence>
<dbReference type="InterPro" id="IPR013087">
    <property type="entry name" value="Znf_C2H2_type"/>
</dbReference>
<keyword evidence="3" id="KW-0862">Zinc</keyword>
<evidence type="ECO:0000313" key="7">
    <source>
        <dbReference type="EMBL" id="KDQ53157.1"/>
    </source>
</evidence>
<dbReference type="InterPro" id="IPR036236">
    <property type="entry name" value="Znf_C2H2_sf"/>
</dbReference>
<dbReference type="Proteomes" id="UP000027265">
    <property type="component" value="Unassembled WGS sequence"/>
</dbReference>
<dbReference type="GO" id="GO:0008270">
    <property type="term" value="F:zinc ion binding"/>
    <property type="evidence" value="ECO:0007669"/>
    <property type="project" value="UniProtKB-KW"/>
</dbReference>
<dbReference type="OrthoDB" id="4748970at2759"/>
<dbReference type="Pfam" id="PF00096">
    <property type="entry name" value="zf-C2H2"/>
    <property type="match status" value="2"/>
</dbReference>